<proteinExistence type="predicted"/>
<comment type="caution">
    <text evidence="1">The sequence shown here is derived from an EMBL/GenBank/DDBJ whole genome shotgun (WGS) entry which is preliminary data.</text>
</comment>
<reference evidence="1" key="1">
    <citation type="journal article" date="2014" name="Front. Microbiol.">
        <title>High frequency of phylogenetically diverse reductive dehalogenase-homologous genes in deep subseafloor sedimentary metagenomes.</title>
        <authorList>
            <person name="Kawai M."/>
            <person name="Futagami T."/>
            <person name="Toyoda A."/>
            <person name="Takaki Y."/>
            <person name="Nishi S."/>
            <person name="Hori S."/>
            <person name="Arai W."/>
            <person name="Tsubouchi T."/>
            <person name="Morono Y."/>
            <person name="Uchiyama I."/>
            <person name="Ito T."/>
            <person name="Fujiyama A."/>
            <person name="Inagaki F."/>
            <person name="Takami H."/>
        </authorList>
    </citation>
    <scope>NUCLEOTIDE SEQUENCE</scope>
    <source>
        <strain evidence="1">Expedition CK06-06</strain>
    </source>
</reference>
<organism evidence="1">
    <name type="scientific">marine sediment metagenome</name>
    <dbReference type="NCBI Taxonomy" id="412755"/>
    <lineage>
        <taxon>unclassified sequences</taxon>
        <taxon>metagenomes</taxon>
        <taxon>ecological metagenomes</taxon>
    </lineage>
</organism>
<dbReference type="AlphaFoldDB" id="X1FV75"/>
<name>X1FV75_9ZZZZ</name>
<evidence type="ECO:0008006" key="2">
    <source>
        <dbReference type="Google" id="ProtNLM"/>
    </source>
</evidence>
<evidence type="ECO:0000313" key="1">
    <source>
        <dbReference type="EMBL" id="GAH48907.1"/>
    </source>
</evidence>
<sequence length="68" mass="7714">MQTMNDRNWPEIINRMVEDGGMTTTEIGAMVGISSQSVHLYKVGKGKPSRPVQLLFERHPQLKKFLVS</sequence>
<accession>X1FV75</accession>
<protein>
    <recommendedName>
        <fullName evidence="2">HTH cro/C1-type domain-containing protein</fullName>
    </recommendedName>
</protein>
<dbReference type="EMBL" id="BARU01024381">
    <property type="protein sequence ID" value="GAH48907.1"/>
    <property type="molecule type" value="Genomic_DNA"/>
</dbReference>
<gene>
    <name evidence="1" type="ORF">S03H2_39434</name>
</gene>